<gene>
    <name evidence="2" type="ORF">PS691_04770</name>
</gene>
<organism evidence="2 3">
    <name type="scientific">Pseudomonas fluorescens</name>
    <dbReference type="NCBI Taxonomy" id="294"/>
    <lineage>
        <taxon>Bacteria</taxon>
        <taxon>Pseudomonadati</taxon>
        <taxon>Pseudomonadota</taxon>
        <taxon>Gammaproteobacteria</taxon>
        <taxon>Pseudomonadales</taxon>
        <taxon>Pseudomonadaceae</taxon>
        <taxon>Pseudomonas</taxon>
    </lineage>
</organism>
<dbReference type="Gene3D" id="6.10.280.50">
    <property type="match status" value="1"/>
</dbReference>
<feature type="coiled-coil region" evidence="1">
    <location>
        <begin position="48"/>
        <end position="75"/>
    </location>
</feature>
<dbReference type="RefSeq" id="WP_150644605.1">
    <property type="nucleotide sequence ID" value="NZ_CABVHQ010000065.1"/>
</dbReference>
<name>A0A5E7ER47_PSEFL</name>
<proteinExistence type="predicted"/>
<dbReference type="EMBL" id="CABVHQ010000065">
    <property type="protein sequence ID" value="VVO28777.1"/>
    <property type="molecule type" value="Genomic_DNA"/>
</dbReference>
<evidence type="ECO:0000256" key="1">
    <source>
        <dbReference type="SAM" id="Coils"/>
    </source>
</evidence>
<reference evidence="2 3" key="1">
    <citation type="submission" date="2019-09" db="EMBL/GenBank/DDBJ databases">
        <authorList>
            <person name="Chandra G."/>
            <person name="Truman W A."/>
        </authorList>
    </citation>
    <scope>NUCLEOTIDE SEQUENCE [LARGE SCALE GENOMIC DNA]</scope>
    <source>
        <strain evidence="2">PS691</strain>
    </source>
</reference>
<dbReference type="OrthoDB" id="7030268at2"/>
<evidence type="ECO:0000313" key="3">
    <source>
        <dbReference type="Proteomes" id="UP000337909"/>
    </source>
</evidence>
<dbReference type="AlphaFoldDB" id="A0A5E7ER47"/>
<evidence type="ECO:0000313" key="2">
    <source>
        <dbReference type="EMBL" id="VVO28777.1"/>
    </source>
</evidence>
<dbReference type="InterPro" id="IPR038444">
    <property type="entry name" value="DUF465_sf"/>
</dbReference>
<sequence length="76" mass="8611">MPVNHDIYQDLGCTKEVIQQKRANDPHLHSLLDKYSSIDAEVLKAEAAAAADDDLKKLKEKRVLIKREILKLTNLS</sequence>
<protein>
    <recommendedName>
        <fullName evidence="4">DUF465 domain-containing protein</fullName>
    </recommendedName>
</protein>
<accession>A0A5E7ER47</accession>
<dbReference type="Proteomes" id="UP000337909">
    <property type="component" value="Unassembled WGS sequence"/>
</dbReference>
<evidence type="ECO:0008006" key="4">
    <source>
        <dbReference type="Google" id="ProtNLM"/>
    </source>
</evidence>
<keyword evidence="1" id="KW-0175">Coiled coil</keyword>